<dbReference type="Gene3D" id="2.10.230.10">
    <property type="entry name" value="Heat shock protein DnaJ, cysteine-rich domain"/>
    <property type="match status" value="1"/>
</dbReference>
<dbReference type="SMART" id="SM00271">
    <property type="entry name" value="DnaJ"/>
    <property type="match status" value="1"/>
</dbReference>
<feature type="zinc finger region" description="CR-type" evidence="7">
    <location>
        <begin position="214"/>
        <end position="295"/>
    </location>
</feature>
<dbReference type="PROSITE" id="PS51188">
    <property type="entry name" value="ZF_CR"/>
    <property type="match status" value="1"/>
</dbReference>
<dbReference type="GO" id="GO:0009408">
    <property type="term" value="P:response to heat"/>
    <property type="evidence" value="ECO:0007669"/>
    <property type="project" value="InterPro"/>
</dbReference>
<organism evidence="11 12">
    <name type="scientific">Pleurotus eryngii</name>
    <name type="common">Boletus of the steppes</name>
    <dbReference type="NCBI Taxonomy" id="5323"/>
    <lineage>
        <taxon>Eukaryota</taxon>
        <taxon>Fungi</taxon>
        <taxon>Dikarya</taxon>
        <taxon>Basidiomycota</taxon>
        <taxon>Agaricomycotina</taxon>
        <taxon>Agaricomycetes</taxon>
        <taxon>Agaricomycetidae</taxon>
        <taxon>Agaricales</taxon>
        <taxon>Pleurotineae</taxon>
        <taxon>Pleurotaceae</taxon>
        <taxon>Pleurotus</taxon>
    </lineage>
</organism>
<feature type="compositionally biased region" description="Polar residues" evidence="8">
    <location>
        <begin position="461"/>
        <end position="476"/>
    </location>
</feature>
<dbReference type="CDD" id="cd10719">
    <property type="entry name" value="DnaJ_zf"/>
    <property type="match status" value="1"/>
</dbReference>
<dbReference type="Pfam" id="PF01556">
    <property type="entry name" value="DnaJ_C"/>
    <property type="match status" value="1"/>
</dbReference>
<dbReference type="InterPro" id="IPR036410">
    <property type="entry name" value="HSP_DnaJ_Cys-rich_dom_sf"/>
</dbReference>
<sequence>MLPRVPPQGFSYLAFNSCLRSRPTNSLRFFSHWPRCAQHEEGTRRHKIPLVKRIGDKRSLHSTSPLGAAKDPYQVLGVKKDASQAEIKKTYFSLARKYHPDTNPDKSAQAKFLEIQEAYDILKDEQKRASYDKYGAASQQPGFDPNAFSGFGGRAGGFQDFGAAFGGGGGGASDLFSQLFGAFGNAGPGFGEASTRGADLEATIGISFLEACKGTVRKVNVSPVVNCNTCTGTGLKKGAKRTTCRTCNGSGTRTFVIDSGFRMASTCPECSGAGSSVPLGGECTVCHGAGKLRMKKSVQVDIPAGVEDGMTIRIPKAGDASIRGSGTGDLLVRVNVAPSKVFVRQGANLYHKAKIPLHTALLGGRVRVPTTDGDVDVRVPGGTQQGEEMVLKERGVSSVYGGDKGDLFIAFSVQLPRSLTPRQRELLQAYADDVEGRVPRKETVVDPPSSSSKNPVDHDNGTTSFTHSSPSSGGWTTRTWQKFRRLIGI</sequence>
<dbReference type="InterPro" id="IPR002939">
    <property type="entry name" value="DnaJ_C"/>
</dbReference>
<evidence type="ECO:0000256" key="2">
    <source>
        <dbReference type="ARBA" id="ARBA00022737"/>
    </source>
</evidence>
<dbReference type="HAMAP" id="MF_01152">
    <property type="entry name" value="DnaJ"/>
    <property type="match status" value="1"/>
</dbReference>
<evidence type="ECO:0000259" key="9">
    <source>
        <dbReference type="PROSITE" id="PS50076"/>
    </source>
</evidence>
<gene>
    <name evidence="11" type="ORF">BDN71DRAFT_1443753</name>
</gene>
<dbReference type="FunFam" id="2.10.230.10:FF:000001">
    <property type="entry name" value="DnaJ subfamily A member 2"/>
    <property type="match status" value="1"/>
</dbReference>
<dbReference type="PROSITE" id="PS50076">
    <property type="entry name" value="DNAJ_2"/>
    <property type="match status" value="1"/>
</dbReference>
<protein>
    <recommendedName>
        <fullName evidence="6">DnaJ homolog 1, mitochondrial</fullName>
    </recommendedName>
</protein>
<keyword evidence="4 7" id="KW-0862">Zinc</keyword>
<evidence type="ECO:0000256" key="8">
    <source>
        <dbReference type="SAM" id="MobiDB-lite"/>
    </source>
</evidence>
<dbReference type="InterPro" id="IPR008971">
    <property type="entry name" value="HSP40/DnaJ_pept-bd"/>
</dbReference>
<dbReference type="InterPro" id="IPR001305">
    <property type="entry name" value="HSP_DnaJ_Cys-rich_dom"/>
</dbReference>
<feature type="region of interest" description="Disordered" evidence="8">
    <location>
        <begin position="437"/>
        <end position="476"/>
    </location>
</feature>
<dbReference type="AlphaFoldDB" id="A0A9P6A5D1"/>
<evidence type="ECO:0000256" key="1">
    <source>
        <dbReference type="ARBA" id="ARBA00022723"/>
    </source>
</evidence>
<dbReference type="EMBL" id="MU154539">
    <property type="protein sequence ID" value="KAF9498059.1"/>
    <property type="molecule type" value="Genomic_DNA"/>
</dbReference>
<evidence type="ECO:0000256" key="3">
    <source>
        <dbReference type="ARBA" id="ARBA00022771"/>
    </source>
</evidence>
<dbReference type="InterPro" id="IPR036869">
    <property type="entry name" value="J_dom_sf"/>
</dbReference>
<keyword evidence="1 7" id="KW-0479">Metal-binding</keyword>
<dbReference type="GO" id="GO:0008270">
    <property type="term" value="F:zinc ion binding"/>
    <property type="evidence" value="ECO:0007669"/>
    <property type="project" value="UniProtKB-KW"/>
</dbReference>
<accession>A0A9P6A5D1</accession>
<dbReference type="PRINTS" id="PR00625">
    <property type="entry name" value="JDOMAIN"/>
</dbReference>
<keyword evidence="5" id="KW-0143">Chaperone</keyword>
<feature type="domain" description="CR-type" evidence="10">
    <location>
        <begin position="214"/>
        <end position="295"/>
    </location>
</feature>
<dbReference type="GO" id="GO:0005737">
    <property type="term" value="C:cytoplasm"/>
    <property type="evidence" value="ECO:0007669"/>
    <property type="project" value="TreeGrafter"/>
</dbReference>
<dbReference type="CDD" id="cd10747">
    <property type="entry name" value="DnaJ_C"/>
    <property type="match status" value="1"/>
</dbReference>
<feature type="domain" description="J" evidence="9">
    <location>
        <begin position="71"/>
        <end position="135"/>
    </location>
</feature>
<evidence type="ECO:0000256" key="6">
    <source>
        <dbReference type="ARBA" id="ARBA00072890"/>
    </source>
</evidence>
<comment type="caution">
    <text evidence="11">The sequence shown here is derived from an EMBL/GenBank/DDBJ whole genome shotgun (WGS) entry which is preliminary data.</text>
</comment>
<evidence type="ECO:0000313" key="12">
    <source>
        <dbReference type="Proteomes" id="UP000807025"/>
    </source>
</evidence>
<name>A0A9P6A5D1_PLEER</name>
<keyword evidence="2" id="KW-0677">Repeat</keyword>
<evidence type="ECO:0000256" key="5">
    <source>
        <dbReference type="ARBA" id="ARBA00023186"/>
    </source>
</evidence>
<dbReference type="PANTHER" id="PTHR43096:SF52">
    <property type="entry name" value="DNAJ HOMOLOG 1, MITOCHONDRIAL-RELATED"/>
    <property type="match status" value="1"/>
</dbReference>
<dbReference type="Gene3D" id="1.10.287.110">
    <property type="entry name" value="DnaJ domain"/>
    <property type="match status" value="1"/>
</dbReference>
<dbReference type="SUPFAM" id="SSF57938">
    <property type="entry name" value="DnaJ/Hsp40 cysteine-rich domain"/>
    <property type="match status" value="1"/>
</dbReference>
<evidence type="ECO:0000259" key="10">
    <source>
        <dbReference type="PROSITE" id="PS51188"/>
    </source>
</evidence>
<proteinExistence type="inferred from homology"/>
<dbReference type="GO" id="GO:0005524">
    <property type="term" value="F:ATP binding"/>
    <property type="evidence" value="ECO:0007669"/>
    <property type="project" value="InterPro"/>
</dbReference>
<dbReference type="PANTHER" id="PTHR43096">
    <property type="entry name" value="DNAJ HOMOLOG 1, MITOCHONDRIAL-RELATED"/>
    <property type="match status" value="1"/>
</dbReference>
<dbReference type="CDD" id="cd06257">
    <property type="entry name" value="DnaJ"/>
    <property type="match status" value="1"/>
</dbReference>
<dbReference type="Proteomes" id="UP000807025">
    <property type="component" value="Unassembled WGS sequence"/>
</dbReference>
<keyword evidence="12" id="KW-1185">Reference proteome</keyword>
<dbReference type="SUPFAM" id="SSF46565">
    <property type="entry name" value="Chaperone J-domain"/>
    <property type="match status" value="1"/>
</dbReference>
<dbReference type="GO" id="GO:0031072">
    <property type="term" value="F:heat shock protein binding"/>
    <property type="evidence" value="ECO:0007669"/>
    <property type="project" value="InterPro"/>
</dbReference>
<dbReference type="OrthoDB" id="10256793at2759"/>
<reference evidence="11" key="1">
    <citation type="submission" date="2020-11" db="EMBL/GenBank/DDBJ databases">
        <authorList>
            <consortium name="DOE Joint Genome Institute"/>
            <person name="Ahrendt S."/>
            <person name="Riley R."/>
            <person name="Andreopoulos W."/>
            <person name="Labutti K."/>
            <person name="Pangilinan J."/>
            <person name="Ruiz-Duenas F.J."/>
            <person name="Barrasa J.M."/>
            <person name="Sanchez-Garcia M."/>
            <person name="Camarero S."/>
            <person name="Miyauchi S."/>
            <person name="Serrano A."/>
            <person name="Linde D."/>
            <person name="Babiker R."/>
            <person name="Drula E."/>
            <person name="Ayuso-Fernandez I."/>
            <person name="Pacheco R."/>
            <person name="Padilla G."/>
            <person name="Ferreira P."/>
            <person name="Barriuso J."/>
            <person name="Kellner H."/>
            <person name="Castanera R."/>
            <person name="Alfaro M."/>
            <person name="Ramirez L."/>
            <person name="Pisabarro A.G."/>
            <person name="Kuo A."/>
            <person name="Tritt A."/>
            <person name="Lipzen A."/>
            <person name="He G."/>
            <person name="Yan M."/>
            <person name="Ng V."/>
            <person name="Cullen D."/>
            <person name="Martin F."/>
            <person name="Rosso M.-N."/>
            <person name="Henrissat B."/>
            <person name="Hibbett D."/>
            <person name="Martinez A.T."/>
            <person name="Grigoriev I.V."/>
        </authorList>
    </citation>
    <scope>NUCLEOTIDE SEQUENCE</scope>
    <source>
        <strain evidence="11">ATCC 90797</strain>
    </source>
</reference>
<dbReference type="SUPFAM" id="SSF49493">
    <property type="entry name" value="HSP40/DnaJ peptide-binding domain"/>
    <property type="match status" value="2"/>
</dbReference>
<evidence type="ECO:0000313" key="11">
    <source>
        <dbReference type="EMBL" id="KAF9498059.1"/>
    </source>
</evidence>
<dbReference type="Pfam" id="PF00684">
    <property type="entry name" value="DnaJ_CXXCXGXG"/>
    <property type="match status" value="1"/>
</dbReference>
<evidence type="ECO:0000256" key="7">
    <source>
        <dbReference type="PROSITE-ProRule" id="PRU00546"/>
    </source>
</evidence>
<dbReference type="GO" id="GO:0042026">
    <property type="term" value="P:protein refolding"/>
    <property type="evidence" value="ECO:0007669"/>
    <property type="project" value="TreeGrafter"/>
</dbReference>
<evidence type="ECO:0000256" key="4">
    <source>
        <dbReference type="ARBA" id="ARBA00022833"/>
    </source>
</evidence>
<dbReference type="GO" id="GO:0051082">
    <property type="term" value="F:unfolded protein binding"/>
    <property type="evidence" value="ECO:0007669"/>
    <property type="project" value="InterPro"/>
</dbReference>
<dbReference type="InterPro" id="IPR001623">
    <property type="entry name" value="DnaJ_domain"/>
</dbReference>
<dbReference type="Pfam" id="PF00226">
    <property type="entry name" value="DnaJ"/>
    <property type="match status" value="1"/>
</dbReference>
<dbReference type="FunFam" id="2.60.260.20:FF:000005">
    <property type="entry name" value="Chaperone protein dnaJ 1, mitochondrial"/>
    <property type="match status" value="1"/>
</dbReference>
<dbReference type="Gene3D" id="2.60.260.20">
    <property type="entry name" value="Urease metallochaperone UreE, N-terminal domain"/>
    <property type="match status" value="2"/>
</dbReference>
<keyword evidence="3 7" id="KW-0863">Zinc-finger</keyword>
<dbReference type="InterPro" id="IPR012724">
    <property type="entry name" value="DnaJ"/>
</dbReference>
<dbReference type="NCBIfam" id="NF008035">
    <property type="entry name" value="PRK10767.1"/>
    <property type="match status" value="1"/>
</dbReference>